<dbReference type="PANTHER" id="PTHR33883:SF10">
    <property type="entry name" value="WPP DOMAIN-ASSOCIATED PROTEIN"/>
    <property type="match status" value="1"/>
</dbReference>
<accession>A0A6P5FIE3</accession>
<protein>
    <submittedName>
        <fullName evidence="3">WPP domain-associated protein-like</fullName>
    </submittedName>
</protein>
<dbReference type="AlphaFoldDB" id="A0A6P5FIE3"/>
<gene>
    <name evidence="3" type="primary">LOC109713330</name>
</gene>
<dbReference type="GeneID" id="109713330"/>
<reference evidence="2" key="1">
    <citation type="journal article" date="2015" name="Nat. Genet.">
        <title>The pineapple genome and the evolution of CAM photosynthesis.</title>
        <authorList>
            <person name="Ming R."/>
            <person name="VanBuren R."/>
            <person name="Wai C.M."/>
            <person name="Tang H."/>
            <person name="Schatz M.C."/>
            <person name="Bowers J.E."/>
            <person name="Lyons E."/>
            <person name="Wang M.L."/>
            <person name="Chen J."/>
            <person name="Biggers E."/>
            <person name="Zhang J."/>
            <person name="Huang L."/>
            <person name="Zhang L."/>
            <person name="Miao W."/>
            <person name="Zhang J."/>
            <person name="Ye Z."/>
            <person name="Miao C."/>
            <person name="Lin Z."/>
            <person name="Wang H."/>
            <person name="Zhou H."/>
            <person name="Yim W.C."/>
            <person name="Priest H.D."/>
            <person name="Zheng C."/>
            <person name="Woodhouse M."/>
            <person name="Edger P.P."/>
            <person name="Guyot R."/>
            <person name="Guo H.B."/>
            <person name="Guo H."/>
            <person name="Zheng G."/>
            <person name="Singh R."/>
            <person name="Sharma A."/>
            <person name="Min X."/>
            <person name="Zheng Y."/>
            <person name="Lee H."/>
            <person name="Gurtowski J."/>
            <person name="Sedlazeck F.J."/>
            <person name="Harkess A."/>
            <person name="McKain M.R."/>
            <person name="Liao Z."/>
            <person name="Fang J."/>
            <person name="Liu J."/>
            <person name="Zhang X."/>
            <person name="Zhang Q."/>
            <person name="Hu W."/>
            <person name="Qin Y."/>
            <person name="Wang K."/>
            <person name="Chen L.Y."/>
            <person name="Shirley N."/>
            <person name="Lin Y.R."/>
            <person name="Liu L.Y."/>
            <person name="Hernandez A.G."/>
            <person name="Wright C.L."/>
            <person name="Bulone V."/>
            <person name="Tuskan G.A."/>
            <person name="Heath K."/>
            <person name="Zee F."/>
            <person name="Moore P.H."/>
            <person name="Sunkar R."/>
            <person name="Leebens-Mack J.H."/>
            <person name="Mockler T."/>
            <person name="Bennetzen J.L."/>
            <person name="Freeling M."/>
            <person name="Sankoff D."/>
            <person name="Paterson A.H."/>
            <person name="Zhu X."/>
            <person name="Yang X."/>
            <person name="Smith J.A."/>
            <person name="Cushman J.C."/>
            <person name="Paull R.E."/>
            <person name="Yu Q."/>
        </authorList>
    </citation>
    <scope>NUCLEOTIDE SEQUENCE [LARGE SCALE GENOMIC DNA]</scope>
    <source>
        <strain evidence="2">cv. F153</strain>
    </source>
</reference>
<dbReference type="Proteomes" id="UP000515123">
    <property type="component" value="Linkage group 7"/>
</dbReference>
<evidence type="ECO:0000313" key="3">
    <source>
        <dbReference type="RefSeq" id="XP_020092945.1"/>
    </source>
</evidence>
<keyword evidence="2" id="KW-1185">Reference proteome</keyword>
<reference evidence="3" key="2">
    <citation type="submission" date="2025-08" db="UniProtKB">
        <authorList>
            <consortium name="RefSeq"/>
        </authorList>
    </citation>
    <scope>IDENTIFICATION</scope>
    <source>
        <tissue evidence="3">Leaf</tissue>
    </source>
</reference>
<evidence type="ECO:0000256" key="1">
    <source>
        <dbReference type="SAM" id="Coils"/>
    </source>
</evidence>
<keyword evidence="1" id="KW-0175">Coiled coil</keyword>
<dbReference type="RefSeq" id="XP_020092945.1">
    <property type="nucleotide sequence ID" value="XM_020237356.1"/>
</dbReference>
<evidence type="ECO:0000313" key="2">
    <source>
        <dbReference type="Proteomes" id="UP000515123"/>
    </source>
</evidence>
<organism evidence="2 3">
    <name type="scientific">Ananas comosus</name>
    <name type="common">Pineapple</name>
    <name type="synonym">Ananas ananas</name>
    <dbReference type="NCBI Taxonomy" id="4615"/>
    <lineage>
        <taxon>Eukaryota</taxon>
        <taxon>Viridiplantae</taxon>
        <taxon>Streptophyta</taxon>
        <taxon>Embryophyta</taxon>
        <taxon>Tracheophyta</taxon>
        <taxon>Spermatophyta</taxon>
        <taxon>Magnoliopsida</taxon>
        <taxon>Liliopsida</taxon>
        <taxon>Poales</taxon>
        <taxon>Bromeliaceae</taxon>
        <taxon>Bromelioideae</taxon>
        <taxon>Ananas</taxon>
    </lineage>
</organism>
<feature type="coiled-coil region" evidence="1">
    <location>
        <begin position="575"/>
        <end position="609"/>
    </location>
</feature>
<dbReference type="OrthoDB" id="619142at2759"/>
<name>A0A6P5FIE3_ANACO</name>
<dbReference type="Gramene" id="Aco005075.1.mrna1">
    <property type="protein sequence ID" value="Aco005075.1.mrna1"/>
    <property type="gene ID" value="Aco005075.1.path1"/>
</dbReference>
<dbReference type="InterPro" id="IPR037490">
    <property type="entry name" value="WAP"/>
</dbReference>
<proteinExistence type="predicted"/>
<dbReference type="PANTHER" id="PTHR33883">
    <property type="entry name" value="WPP DOMAIN-ASSOCIATED PROTEIN"/>
    <property type="match status" value="1"/>
</dbReference>
<sequence>MERIQFAQSDNSEVLNEIVGLNECKLLSTSFKEGDNNTANDSAFYEKFILDDLESYWDELNDRLNVMRMVSDSVTKGMVNAVVEEAAEKIATKEAEIAVLNKTLLSCKSNADLDDRLGIISMIPKRSLMNAGIDRTESRSRQGFLDASAEEFTNTDHVATLRIAAEEQFQRLKENIADLRDSYSSEKIHAEVDTNKRLVEIDERIDGLRLILSSGLEQISDAFGMIKVLIFEHQWEHEFRKEVTSTMIHDYIRGLHHEFEAKLYEQKGLIETMNLRWHKKITEFTTLRKELDAISTSLIGSEMGMLFTHSSRESFEEVNVIKRNDGEGIPSHQVENGNLEAVKSVNSDDFVLDVADFLYLKHKPSEEIMKFFISEMTKLRRQHDVALQEKTEELFRLKREFHKEKGTVPFRKDKEFELVRRKVSEVVSKLDEIVFNSADFPVISKDCEEICRLKDRNESLFFENQHLRSLLSDKRKEVKHLSSQVSDAASKMSLHSSLEATLLKQVKNLKGEVEDLKVEGNVKDVVDRSILRGIFNDYSCFMEDIEIQNNIMQVTYSILLQGVFCEALSPRNPAMQKYFDEKASLKETLLEKEKALSLANEENQRMKQETTSLSVLINEKDQLALEARSSLIQQKEQYDIVCHDLNILRDQVGKQEKLISDFRKDSDSMKTQLDEAFQLVLDYELEISKQKQDLNTTTNALDEAEKQNLLLCGIVEEKQRTLSSSVLKDKEQVKWLECSMFAMAEMSKAFDDFKNKMQEKIRRNENRLKTLSHRCRPLVQQAVVLKKKVLWYKQMLEIRCSDLQKAEAEVDLLGDEVDSLLSLLGKIYIALDHYSPVLQHYPGVMEVLKLVQRELKGESIGSM</sequence>